<comment type="caution">
    <text evidence="9">The sequence shown here is derived from an EMBL/GenBank/DDBJ whole genome shotgun (WGS) entry which is preliminary data.</text>
</comment>
<keyword evidence="5 8" id="KW-0472">Membrane</keyword>
<keyword evidence="3 8" id="KW-0812">Transmembrane</keyword>
<proteinExistence type="predicted"/>
<dbReference type="GO" id="GO:0030424">
    <property type="term" value="C:axon"/>
    <property type="evidence" value="ECO:0007669"/>
    <property type="project" value="TreeGrafter"/>
</dbReference>
<evidence type="ECO:0000256" key="5">
    <source>
        <dbReference type="ARBA" id="ARBA00023136"/>
    </source>
</evidence>
<dbReference type="GO" id="GO:0007635">
    <property type="term" value="P:chemosensory behavior"/>
    <property type="evidence" value="ECO:0007669"/>
    <property type="project" value="TreeGrafter"/>
</dbReference>
<evidence type="ECO:0000256" key="6">
    <source>
        <dbReference type="ARBA" id="ARBA00023170"/>
    </source>
</evidence>
<evidence type="ECO:0000313" key="9">
    <source>
        <dbReference type="EMBL" id="CAH1966899.1"/>
    </source>
</evidence>
<evidence type="ECO:0008006" key="11">
    <source>
        <dbReference type="Google" id="ProtNLM"/>
    </source>
</evidence>
<keyword evidence="4 8" id="KW-1133">Transmembrane helix</keyword>
<evidence type="ECO:0000256" key="8">
    <source>
        <dbReference type="SAM" id="Phobius"/>
    </source>
</evidence>
<dbReference type="EMBL" id="CAKOFQ010006739">
    <property type="protein sequence ID" value="CAH1966899.1"/>
    <property type="molecule type" value="Genomic_DNA"/>
</dbReference>
<comment type="subcellular location">
    <subcellularLocation>
        <location evidence="1">Cell membrane</location>
        <topology evidence="1">Multi-pass membrane protein</topology>
    </subcellularLocation>
</comment>
<protein>
    <recommendedName>
        <fullName evidence="11">Gustatory receptor</fullName>
    </recommendedName>
</protein>
<accession>A0A9P0K3U8</accession>
<dbReference type="GO" id="GO:0007165">
    <property type="term" value="P:signal transduction"/>
    <property type="evidence" value="ECO:0007669"/>
    <property type="project" value="UniProtKB-KW"/>
</dbReference>
<dbReference type="GO" id="GO:0030425">
    <property type="term" value="C:dendrite"/>
    <property type="evidence" value="ECO:0007669"/>
    <property type="project" value="TreeGrafter"/>
</dbReference>
<feature type="transmembrane region" description="Helical" evidence="8">
    <location>
        <begin position="151"/>
        <end position="169"/>
    </location>
</feature>
<dbReference type="OrthoDB" id="8176814at2759"/>
<sequence length="282" mass="32866">MKKCREKSITLIVLIYVGLSSVIVLDMVMWEKEALRENERNSYIKSYLPYYILYYIFITQEIYFSHLIYILNLKLDTLNLHLETSDFPRFFFNMKMVNKYVDAPYIFERPNGNCMTILNTTFLERMFQLLNVHKHILHGVNIVNNSFCNGLVLMMFSCLIHLIITPYFLLAEVVKPDCDVVFTFLQVVWIATHIARLLIIIEPCQSCSLEGQRTIALLCDLLGKYDITDNTRKIVEVFITQASQQPVKFSCFHLFNLDRSVLTALSGSIATYIVILFQFSTN</sequence>
<dbReference type="GO" id="GO:0050909">
    <property type="term" value="P:sensory perception of taste"/>
    <property type="evidence" value="ECO:0007669"/>
    <property type="project" value="InterPro"/>
</dbReference>
<evidence type="ECO:0000313" key="10">
    <source>
        <dbReference type="Proteomes" id="UP001152888"/>
    </source>
</evidence>
<dbReference type="InterPro" id="IPR013604">
    <property type="entry name" value="7TM_chemorcpt"/>
</dbReference>
<dbReference type="Proteomes" id="UP001152888">
    <property type="component" value="Unassembled WGS sequence"/>
</dbReference>
<dbReference type="AlphaFoldDB" id="A0A9P0K3U8"/>
<gene>
    <name evidence="9" type="ORF">ACAOBT_LOCUS7104</name>
</gene>
<evidence type="ECO:0000256" key="4">
    <source>
        <dbReference type="ARBA" id="ARBA00022989"/>
    </source>
</evidence>
<feature type="transmembrane region" description="Helical" evidence="8">
    <location>
        <begin position="261"/>
        <end position="279"/>
    </location>
</feature>
<evidence type="ECO:0000256" key="2">
    <source>
        <dbReference type="ARBA" id="ARBA00022475"/>
    </source>
</evidence>
<keyword evidence="10" id="KW-1185">Reference proteome</keyword>
<organism evidence="9 10">
    <name type="scientific">Acanthoscelides obtectus</name>
    <name type="common">Bean weevil</name>
    <name type="synonym">Bruchus obtectus</name>
    <dbReference type="NCBI Taxonomy" id="200917"/>
    <lineage>
        <taxon>Eukaryota</taxon>
        <taxon>Metazoa</taxon>
        <taxon>Ecdysozoa</taxon>
        <taxon>Arthropoda</taxon>
        <taxon>Hexapoda</taxon>
        <taxon>Insecta</taxon>
        <taxon>Pterygota</taxon>
        <taxon>Neoptera</taxon>
        <taxon>Endopterygota</taxon>
        <taxon>Coleoptera</taxon>
        <taxon>Polyphaga</taxon>
        <taxon>Cucujiformia</taxon>
        <taxon>Chrysomeloidea</taxon>
        <taxon>Chrysomelidae</taxon>
        <taxon>Bruchinae</taxon>
        <taxon>Bruchini</taxon>
        <taxon>Acanthoscelides</taxon>
    </lineage>
</organism>
<feature type="transmembrane region" description="Helical" evidence="8">
    <location>
        <begin position="9"/>
        <end position="30"/>
    </location>
</feature>
<dbReference type="PANTHER" id="PTHR21143">
    <property type="entry name" value="INVERTEBRATE GUSTATORY RECEPTOR"/>
    <property type="match status" value="1"/>
</dbReference>
<dbReference type="GO" id="GO:0043025">
    <property type="term" value="C:neuronal cell body"/>
    <property type="evidence" value="ECO:0007669"/>
    <property type="project" value="TreeGrafter"/>
</dbReference>
<reference evidence="9" key="1">
    <citation type="submission" date="2022-03" db="EMBL/GenBank/DDBJ databases">
        <authorList>
            <person name="Sayadi A."/>
        </authorList>
    </citation>
    <scope>NUCLEOTIDE SEQUENCE</scope>
</reference>
<dbReference type="PANTHER" id="PTHR21143:SF123">
    <property type="entry name" value="GUSTATORY RECEPTOR FOR SUGAR TASTE 43A-RELATED"/>
    <property type="match status" value="1"/>
</dbReference>
<evidence type="ECO:0000256" key="3">
    <source>
        <dbReference type="ARBA" id="ARBA00022692"/>
    </source>
</evidence>
<feature type="transmembrane region" description="Helical" evidence="8">
    <location>
        <begin position="181"/>
        <end position="199"/>
    </location>
</feature>
<keyword evidence="6" id="KW-0675">Receptor</keyword>
<evidence type="ECO:0000256" key="1">
    <source>
        <dbReference type="ARBA" id="ARBA00004651"/>
    </source>
</evidence>
<name>A0A9P0K3U8_ACAOB</name>
<dbReference type="Pfam" id="PF08395">
    <property type="entry name" value="7tm_7"/>
    <property type="match status" value="1"/>
</dbReference>
<dbReference type="GO" id="GO:0005886">
    <property type="term" value="C:plasma membrane"/>
    <property type="evidence" value="ECO:0007669"/>
    <property type="project" value="UniProtKB-SubCell"/>
</dbReference>
<keyword evidence="2" id="KW-1003">Cell membrane</keyword>
<dbReference type="GO" id="GO:0008049">
    <property type="term" value="P:male courtship behavior"/>
    <property type="evidence" value="ECO:0007669"/>
    <property type="project" value="TreeGrafter"/>
</dbReference>
<keyword evidence="7" id="KW-0807">Transducer</keyword>
<evidence type="ECO:0000256" key="7">
    <source>
        <dbReference type="ARBA" id="ARBA00023224"/>
    </source>
</evidence>
<feature type="transmembrane region" description="Helical" evidence="8">
    <location>
        <begin position="50"/>
        <end position="71"/>
    </location>
</feature>